<comment type="caution">
    <text evidence="5">The sequence shown here is derived from an EMBL/GenBank/DDBJ whole genome shotgun (WGS) entry which is preliminary data.</text>
</comment>
<dbReference type="PANTHER" id="PTHR30469:SF15">
    <property type="entry name" value="HLYD FAMILY OF SECRETION PROTEINS"/>
    <property type="match status" value="1"/>
</dbReference>
<reference evidence="5 6" key="1">
    <citation type="submission" date="2023-11" db="EMBL/GenBank/DDBJ databases">
        <title>MicrobeMod: A computational toolkit for identifying prokaryotic methylation and restriction-modification with nanopore sequencing.</title>
        <authorList>
            <person name="Crits-Christoph A."/>
            <person name="Kang S.C."/>
            <person name="Lee H."/>
            <person name="Ostrov N."/>
        </authorList>
    </citation>
    <scope>NUCLEOTIDE SEQUENCE [LARGE SCALE GENOMIC DNA]</scope>
    <source>
        <strain evidence="5 6">DSMZ 700</strain>
    </source>
</reference>
<dbReference type="AlphaFoldDB" id="A0AAW9DSJ8"/>
<feature type="chain" id="PRO_5043376089" evidence="3">
    <location>
        <begin position="28"/>
        <end position="402"/>
    </location>
</feature>
<evidence type="ECO:0000259" key="4">
    <source>
        <dbReference type="Pfam" id="PF25973"/>
    </source>
</evidence>
<evidence type="ECO:0000313" key="5">
    <source>
        <dbReference type="EMBL" id="MDX5931622.1"/>
    </source>
</evidence>
<dbReference type="GO" id="GO:1990281">
    <property type="term" value="C:efflux pump complex"/>
    <property type="evidence" value="ECO:0007669"/>
    <property type="project" value="TreeGrafter"/>
</dbReference>
<feature type="signal peptide" evidence="3">
    <location>
        <begin position="1"/>
        <end position="27"/>
    </location>
</feature>
<dbReference type="NCBIfam" id="TIGR01730">
    <property type="entry name" value="RND_mfp"/>
    <property type="match status" value="1"/>
</dbReference>
<gene>
    <name evidence="5" type="ORF">SIL87_12680</name>
</gene>
<evidence type="ECO:0000256" key="3">
    <source>
        <dbReference type="SAM" id="SignalP"/>
    </source>
</evidence>
<dbReference type="GO" id="GO:0015562">
    <property type="term" value="F:efflux transmembrane transporter activity"/>
    <property type="evidence" value="ECO:0007669"/>
    <property type="project" value="TreeGrafter"/>
</dbReference>
<keyword evidence="6" id="KW-1185">Reference proteome</keyword>
<dbReference type="Proteomes" id="UP001279553">
    <property type="component" value="Unassembled WGS sequence"/>
</dbReference>
<dbReference type="PANTHER" id="PTHR30469">
    <property type="entry name" value="MULTIDRUG RESISTANCE PROTEIN MDTA"/>
    <property type="match status" value="1"/>
</dbReference>
<organism evidence="5 6">
    <name type="scientific">Acidiphilium acidophilum</name>
    <name type="common">Thiobacillus acidophilus</name>
    <dbReference type="NCBI Taxonomy" id="76588"/>
    <lineage>
        <taxon>Bacteria</taxon>
        <taxon>Pseudomonadati</taxon>
        <taxon>Pseudomonadota</taxon>
        <taxon>Alphaproteobacteria</taxon>
        <taxon>Acetobacterales</taxon>
        <taxon>Acidocellaceae</taxon>
        <taxon>Acidiphilium</taxon>
    </lineage>
</organism>
<dbReference type="Pfam" id="PF25973">
    <property type="entry name" value="BSH_CzcB"/>
    <property type="match status" value="1"/>
</dbReference>
<dbReference type="InterPro" id="IPR058647">
    <property type="entry name" value="BSH_CzcB-like"/>
</dbReference>
<dbReference type="Gene3D" id="1.10.287.470">
    <property type="entry name" value="Helix hairpin bin"/>
    <property type="match status" value="2"/>
</dbReference>
<evidence type="ECO:0000313" key="6">
    <source>
        <dbReference type="Proteomes" id="UP001279553"/>
    </source>
</evidence>
<dbReference type="SUPFAM" id="SSF111369">
    <property type="entry name" value="HlyD-like secretion proteins"/>
    <property type="match status" value="1"/>
</dbReference>
<name>A0AAW9DSJ8_ACIAO</name>
<dbReference type="EMBL" id="JAWXYB010000018">
    <property type="protein sequence ID" value="MDX5931622.1"/>
    <property type="molecule type" value="Genomic_DNA"/>
</dbReference>
<evidence type="ECO:0000256" key="1">
    <source>
        <dbReference type="ARBA" id="ARBA00009477"/>
    </source>
</evidence>
<dbReference type="Gene3D" id="2.40.420.20">
    <property type="match status" value="1"/>
</dbReference>
<accession>A0AAW9DSJ8</accession>
<evidence type="ECO:0000256" key="2">
    <source>
        <dbReference type="SAM" id="MobiDB-lite"/>
    </source>
</evidence>
<protein>
    <submittedName>
        <fullName evidence="5">Efflux RND transporter periplasmic adaptor subunit</fullName>
    </submittedName>
</protein>
<feature type="domain" description="CzcB-like barrel-sandwich hybrid" evidence="4">
    <location>
        <begin position="58"/>
        <end position="230"/>
    </location>
</feature>
<dbReference type="RefSeq" id="WP_319614524.1">
    <property type="nucleotide sequence ID" value="NZ_JAWXYB010000018.1"/>
</dbReference>
<keyword evidence="3" id="KW-0732">Signal</keyword>
<dbReference type="InterPro" id="IPR006143">
    <property type="entry name" value="RND_pump_MFP"/>
</dbReference>
<sequence length="402" mass="41912">MHRSTLRALLLTLGGVVLVGTGVPAHAAGAPISTIAPNSAKSANQISLGGVVVPLRTIDAVSLVSGRVNFVLGSIGTRVTAGQVVVAVNNSAQMANLQEAQAELLSAQIGWQTANIQYTRQLYSPRSNNVASPMSIGPSGLFNHYFTGPFAQMAGLQDPGLDRYADTVQSKDELLLAEQQIRVAQARVANAQSALSDTDTYAPFDGVIMSKQVEVGGTVQPGSPLLVLADVSRMLVKVDVPEDLVPSMRLGQPVPITIGRTELPGIIYQIYPLAAPSTHTVPIKIMLPPGAPVASGMYATITLPGNGADGVSQSPQVAVPETALIKGYYLPCVLVVNPHTHKTEIHVLRLGETLPHGMVVVLAGLKSGDQVVLHPPAHAASGWEPGHTPHTVADRSGASSRG</sequence>
<dbReference type="Gene3D" id="2.40.30.170">
    <property type="match status" value="1"/>
</dbReference>
<dbReference type="Gene3D" id="2.40.50.100">
    <property type="match status" value="2"/>
</dbReference>
<feature type="region of interest" description="Disordered" evidence="2">
    <location>
        <begin position="376"/>
        <end position="402"/>
    </location>
</feature>
<comment type="similarity">
    <text evidence="1">Belongs to the membrane fusion protein (MFP) (TC 8.A.1) family.</text>
</comment>
<proteinExistence type="inferred from homology"/>